<dbReference type="InterPro" id="IPR050589">
    <property type="entry name" value="Ikaros_C2H2-ZF"/>
</dbReference>
<dbReference type="GO" id="GO:0005634">
    <property type="term" value="C:nucleus"/>
    <property type="evidence" value="ECO:0007669"/>
    <property type="project" value="UniProtKB-SubCell"/>
</dbReference>
<evidence type="ECO:0000256" key="1">
    <source>
        <dbReference type="ARBA" id="ARBA00004123"/>
    </source>
</evidence>
<dbReference type="FunFam" id="3.30.160.60:FF:001253">
    <property type="entry name" value="Zinc finger protein 408"/>
    <property type="match status" value="1"/>
</dbReference>
<dbReference type="PANTHER" id="PTHR24404">
    <property type="entry name" value="ZINC FINGER PROTEIN"/>
    <property type="match status" value="1"/>
</dbReference>
<dbReference type="SUPFAM" id="SSF57667">
    <property type="entry name" value="beta-beta-alpha zinc fingers"/>
    <property type="match status" value="4"/>
</dbReference>
<evidence type="ECO:0000256" key="6">
    <source>
        <dbReference type="ARBA" id="ARBA00023015"/>
    </source>
</evidence>
<evidence type="ECO:0000256" key="7">
    <source>
        <dbReference type="ARBA" id="ARBA00023125"/>
    </source>
</evidence>
<dbReference type="Gene3D" id="3.30.160.60">
    <property type="entry name" value="Classic Zinc Finger"/>
    <property type="match status" value="7"/>
</dbReference>
<evidence type="ECO:0000256" key="5">
    <source>
        <dbReference type="ARBA" id="ARBA00022833"/>
    </source>
</evidence>
<reference evidence="13 14" key="1">
    <citation type="journal article" date="2014" name="Nat. Commun.">
        <title>Molecular traces of alternative social organization in a termite genome.</title>
        <authorList>
            <person name="Terrapon N."/>
            <person name="Li C."/>
            <person name="Robertson H.M."/>
            <person name="Ji L."/>
            <person name="Meng X."/>
            <person name="Booth W."/>
            <person name="Chen Z."/>
            <person name="Childers C.P."/>
            <person name="Glastad K.M."/>
            <person name="Gokhale K."/>
            <person name="Gowin J."/>
            <person name="Gronenberg W."/>
            <person name="Hermansen R.A."/>
            <person name="Hu H."/>
            <person name="Hunt B.G."/>
            <person name="Huylmans A.K."/>
            <person name="Khalil S.M."/>
            <person name="Mitchell R.D."/>
            <person name="Munoz-Torres M.C."/>
            <person name="Mustard J.A."/>
            <person name="Pan H."/>
            <person name="Reese J.T."/>
            <person name="Scharf M.E."/>
            <person name="Sun F."/>
            <person name="Vogel H."/>
            <person name="Xiao J."/>
            <person name="Yang W."/>
            <person name="Yang Z."/>
            <person name="Yang Z."/>
            <person name="Zhou J."/>
            <person name="Zhu J."/>
            <person name="Brent C.S."/>
            <person name="Elsik C.G."/>
            <person name="Goodisman M.A."/>
            <person name="Liberles D.A."/>
            <person name="Roe R.M."/>
            <person name="Vargo E.L."/>
            <person name="Vilcinskas A."/>
            <person name="Wang J."/>
            <person name="Bornberg-Bauer E."/>
            <person name="Korb J."/>
            <person name="Zhang G."/>
            <person name="Liebig J."/>
        </authorList>
    </citation>
    <scope>NUCLEOTIDE SEQUENCE [LARGE SCALE GENOMIC DNA]</scope>
    <source>
        <tissue evidence="13">Whole organism</tissue>
    </source>
</reference>
<evidence type="ECO:0000256" key="11">
    <source>
        <dbReference type="SAM" id="MobiDB-lite"/>
    </source>
</evidence>
<evidence type="ECO:0000313" key="14">
    <source>
        <dbReference type="Proteomes" id="UP000027135"/>
    </source>
</evidence>
<evidence type="ECO:0000259" key="12">
    <source>
        <dbReference type="PROSITE" id="PS50157"/>
    </source>
</evidence>
<dbReference type="Proteomes" id="UP000027135">
    <property type="component" value="Unassembled WGS sequence"/>
</dbReference>
<dbReference type="PROSITE" id="PS50157">
    <property type="entry name" value="ZINC_FINGER_C2H2_2"/>
    <property type="match status" value="8"/>
</dbReference>
<evidence type="ECO:0000256" key="8">
    <source>
        <dbReference type="ARBA" id="ARBA00023163"/>
    </source>
</evidence>
<feature type="domain" description="C2H2-type" evidence="12">
    <location>
        <begin position="403"/>
        <end position="430"/>
    </location>
</feature>
<keyword evidence="4 10" id="KW-0863">Zinc-finger</keyword>
<evidence type="ECO:0000256" key="10">
    <source>
        <dbReference type="PROSITE-ProRule" id="PRU00042"/>
    </source>
</evidence>
<dbReference type="STRING" id="136037.A0A067QIV9"/>
<keyword evidence="14" id="KW-1185">Reference proteome</keyword>
<dbReference type="EMBL" id="KK853297">
    <property type="protein sequence ID" value="KDR08796.1"/>
    <property type="molecule type" value="Genomic_DNA"/>
</dbReference>
<evidence type="ECO:0000256" key="4">
    <source>
        <dbReference type="ARBA" id="ARBA00022771"/>
    </source>
</evidence>
<feature type="compositionally biased region" description="Low complexity" evidence="11">
    <location>
        <begin position="630"/>
        <end position="643"/>
    </location>
</feature>
<keyword evidence="2" id="KW-0479">Metal-binding</keyword>
<organism evidence="13 14">
    <name type="scientific">Zootermopsis nevadensis</name>
    <name type="common">Dampwood termite</name>
    <dbReference type="NCBI Taxonomy" id="136037"/>
    <lineage>
        <taxon>Eukaryota</taxon>
        <taxon>Metazoa</taxon>
        <taxon>Ecdysozoa</taxon>
        <taxon>Arthropoda</taxon>
        <taxon>Hexapoda</taxon>
        <taxon>Insecta</taxon>
        <taxon>Pterygota</taxon>
        <taxon>Neoptera</taxon>
        <taxon>Polyneoptera</taxon>
        <taxon>Dictyoptera</taxon>
        <taxon>Blattodea</taxon>
        <taxon>Blattoidea</taxon>
        <taxon>Termitoidae</taxon>
        <taxon>Termopsidae</taxon>
        <taxon>Zootermopsis</taxon>
    </lineage>
</organism>
<evidence type="ECO:0000256" key="2">
    <source>
        <dbReference type="ARBA" id="ARBA00022723"/>
    </source>
</evidence>
<dbReference type="AlphaFoldDB" id="A0A067QIV9"/>
<keyword evidence="9" id="KW-0539">Nucleus</keyword>
<feature type="region of interest" description="Disordered" evidence="11">
    <location>
        <begin position="588"/>
        <end position="643"/>
    </location>
</feature>
<proteinExistence type="predicted"/>
<dbReference type="FunFam" id="3.30.160.60:FF:003317">
    <property type="entry name" value="Zinc finger protein 322"/>
    <property type="match status" value="1"/>
</dbReference>
<keyword evidence="6" id="KW-0805">Transcription regulation</keyword>
<feature type="domain" description="C2H2-type" evidence="12">
    <location>
        <begin position="458"/>
        <end position="485"/>
    </location>
</feature>
<feature type="domain" description="C2H2-type" evidence="12">
    <location>
        <begin position="542"/>
        <end position="561"/>
    </location>
</feature>
<evidence type="ECO:0000256" key="3">
    <source>
        <dbReference type="ARBA" id="ARBA00022737"/>
    </source>
</evidence>
<dbReference type="GO" id="GO:0003700">
    <property type="term" value="F:DNA-binding transcription factor activity"/>
    <property type="evidence" value="ECO:0007669"/>
    <property type="project" value="TreeGrafter"/>
</dbReference>
<feature type="compositionally biased region" description="Polar residues" evidence="11">
    <location>
        <begin position="588"/>
        <end position="606"/>
    </location>
</feature>
<sequence>MSSVLLTCPLCSQPGFQTIDSLCYGLISAATRQVVCPVCHDILFGLDKFTIHLFSHSVQHQNEENHSILPTHVSSTSSTTVSLKQQDSLPSQTNNPLKCTKADFNTKVKNMKELPFPHDHTNIPCCRNQQTAPGSSAYCTKEMKIEGKLRMENVDDKQSHNIVSDIDEATKKPEINAIWEKQLSNNKSNYEYSIVDQSSNFILHSYTQSNTESVTVETTKKSSQTVSGCLETPQSPIIRNISSSLGSKPMYHPYHCSSGNIPKTTQENCSVQCAALPSVPPPLQEKRTPLSPTDKEITEIIRCDICGFSFEDSSILAIHHQLVHCVESGSETPNHRIQASNGTKQGWTLDEKHPFPCHLCSKAFKMRGSLMVHLRVAHSSGIVSGKSFISRVDPDSNSEERKFSCHLCLKLFRKEQHLLQHLKTHEGKQWECDVCSKLFTTKYFLKKHKRLHTGETPYSCDTCGKTFTFQQSYHKHLLYHSDEKPHVCTECDRAFKELSTLHNHQRIHTGEKPFACETCGKCFRQRVSYLVHRRIHTGAMPYQCTACGKSFRYKVSQRTHKCPSQPPGTVVRQSSNLVQKLLQGVQQRAVPNSSQMIPTQTSVNNNDRGKIVETQQPPPGQRPSDKSHDFQFSQQQNQSQQTDNSQFTIIVGNDVQSVFPAGNIMLAPSSVYDPPSINTRLVCSNSSEDSDKKHRTNSQKTKEEIGLLNWINKELIHRRRRKKLGY</sequence>
<dbReference type="PANTHER" id="PTHR24404:SF106">
    <property type="entry name" value="C2H2-TYPE DOMAIN-CONTAINING PROTEIN"/>
    <property type="match status" value="1"/>
</dbReference>
<dbReference type="SMART" id="SM00355">
    <property type="entry name" value="ZnF_C2H2"/>
    <property type="match status" value="9"/>
</dbReference>
<dbReference type="InterPro" id="IPR013087">
    <property type="entry name" value="Znf_C2H2_type"/>
</dbReference>
<keyword evidence="3" id="KW-0677">Repeat</keyword>
<dbReference type="GO" id="GO:0000978">
    <property type="term" value="F:RNA polymerase II cis-regulatory region sequence-specific DNA binding"/>
    <property type="evidence" value="ECO:0007669"/>
    <property type="project" value="TreeGrafter"/>
</dbReference>
<dbReference type="FunFam" id="3.30.160.60:FF:001573">
    <property type="entry name" value="Zinc finger protein 407"/>
    <property type="match status" value="1"/>
</dbReference>
<accession>A0A067QIV9</accession>
<gene>
    <name evidence="13" type="ORF">L798_00975</name>
</gene>
<feature type="domain" description="C2H2-type" evidence="12">
    <location>
        <begin position="355"/>
        <end position="379"/>
    </location>
</feature>
<keyword evidence="7" id="KW-0238">DNA-binding</keyword>
<dbReference type="GO" id="GO:0006357">
    <property type="term" value="P:regulation of transcription by RNA polymerase II"/>
    <property type="evidence" value="ECO:0007669"/>
    <property type="project" value="TreeGrafter"/>
</dbReference>
<dbReference type="FunFam" id="3.30.160.60:FF:000087">
    <property type="entry name" value="Zinc finger protein 354B"/>
    <property type="match status" value="1"/>
</dbReference>
<name>A0A067QIV9_ZOONE</name>
<dbReference type="InterPro" id="IPR036236">
    <property type="entry name" value="Znf_C2H2_sf"/>
</dbReference>
<dbReference type="InParanoid" id="A0A067QIV9"/>
<dbReference type="PROSITE" id="PS00028">
    <property type="entry name" value="ZINC_FINGER_C2H2_1"/>
    <property type="match status" value="7"/>
</dbReference>
<comment type="subcellular location">
    <subcellularLocation>
        <location evidence="1">Nucleus</location>
    </subcellularLocation>
</comment>
<dbReference type="FunFam" id="3.30.160.60:FF:000100">
    <property type="entry name" value="Zinc finger 45-like"/>
    <property type="match status" value="1"/>
</dbReference>
<keyword evidence="5" id="KW-0862">Zinc</keyword>
<evidence type="ECO:0000256" key="9">
    <source>
        <dbReference type="ARBA" id="ARBA00023242"/>
    </source>
</evidence>
<feature type="domain" description="C2H2-type" evidence="12">
    <location>
        <begin position="514"/>
        <end position="541"/>
    </location>
</feature>
<evidence type="ECO:0000313" key="13">
    <source>
        <dbReference type="EMBL" id="KDR08796.1"/>
    </source>
</evidence>
<protein>
    <recommendedName>
        <fullName evidence="12">C2H2-type domain-containing protein</fullName>
    </recommendedName>
</protein>
<dbReference type="Pfam" id="PF00096">
    <property type="entry name" value="zf-C2H2"/>
    <property type="match status" value="5"/>
</dbReference>
<dbReference type="GO" id="GO:0008270">
    <property type="term" value="F:zinc ion binding"/>
    <property type="evidence" value="ECO:0007669"/>
    <property type="project" value="UniProtKB-KW"/>
</dbReference>
<feature type="domain" description="C2H2-type" evidence="12">
    <location>
        <begin position="430"/>
        <end position="457"/>
    </location>
</feature>
<keyword evidence="8" id="KW-0804">Transcription</keyword>
<dbReference type="eggNOG" id="KOG1721">
    <property type="taxonomic scope" value="Eukaryota"/>
</dbReference>
<dbReference type="OMA" id="VHMRVAH"/>
<feature type="domain" description="C2H2-type" evidence="12">
    <location>
        <begin position="486"/>
        <end position="513"/>
    </location>
</feature>
<feature type="domain" description="C2H2-type" evidence="12">
    <location>
        <begin position="301"/>
        <end position="329"/>
    </location>
</feature>